<protein>
    <submittedName>
        <fullName evidence="1">Quinolinate synthase A</fullName>
    </submittedName>
</protein>
<keyword evidence="2" id="KW-1185">Reference proteome</keyword>
<dbReference type="EMBL" id="JAHWGI010000981">
    <property type="protein sequence ID" value="KAK3919758.1"/>
    <property type="molecule type" value="Genomic_DNA"/>
</dbReference>
<accession>A0AAE1LHE5</accession>
<gene>
    <name evidence="1" type="ORF">KUF71_008885</name>
</gene>
<dbReference type="Proteomes" id="UP001219518">
    <property type="component" value="Unassembled WGS sequence"/>
</dbReference>
<comment type="caution">
    <text evidence="1">The sequence shown here is derived from an EMBL/GenBank/DDBJ whole genome shotgun (WGS) entry which is preliminary data.</text>
</comment>
<proteinExistence type="predicted"/>
<reference evidence="1" key="2">
    <citation type="journal article" date="2023" name="BMC Genomics">
        <title>Pest status, molecular evolution, and epigenetic factors derived from the genome assembly of Frankliniella fusca, a thysanopteran phytovirus vector.</title>
        <authorList>
            <person name="Catto M.A."/>
            <person name="Labadie P.E."/>
            <person name="Jacobson A.L."/>
            <person name="Kennedy G.G."/>
            <person name="Srinivasan R."/>
            <person name="Hunt B.G."/>
        </authorList>
    </citation>
    <scope>NUCLEOTIDE SEQUENCE</scope>
    <source>
        <strain evidence="1">PL_HMW_Pooled</strain>
    </source>
</reference>
<evidence type="ECO:0000313" key="1">
    <source>
        <dbReference type="EMBL" id="KAK3919758.1"/>
    </source>
</evidence>
<reference evidence="1" key="1">
    <citation type="submission" date="2021-07" db="EMBL/GenBank/DDBJ databases">
        <authorList>
            <person name="Catto M.A."/>
            <person name="Jacobson A."/>
            <person name="Kennedy G."/>
            <person name="Labadie P."/>
            <person name="Hunt B.G."/>
            <person name="Srinivasan R."/>
        </authorList>
    </citation>
    <scope>NUCLEOTIDE SEQUENCE</scope>
    <source>
        <strain evidence="1">PL_HMW_Pooled</strain>
        <tissue evidence="1">Head</tissue>
    </source>
</reference>
<name>A0AAE1LHE5_9NEOP</name>
<sequence length="83" mass="9484">MTPPLLYVGQKFATFKDLERQLELYQNQELMLWSVAIIKAGRTDTFPKSIGYTSMKYECVHGNDVRTGKGNKICPKQSTIKLN</sequence>
<dbReference type="AlphaFoldDB" id="A0AAE1LHE5"/>
<organism evidence="1 2">
    <name type="scientific">Frankliniella fusca</name>
    <dbReference type="NCBI Taxonomy" id="407009"/>
    <lineage>
        <taxon>Eukaryota</taxon>
        <taxon>Metazoa</taxon>
        <taxon>Ecdysozoa</taxon>
        <taxon>Arthropoda</taxon>
        <taxon>Hexapoda</taxon>
        <taxon>Insecta</taxon>
        <taxon>Pterygota</taxon>
        <taxon>Neoptera</taxon>
        <taxon>Paraneoptera</taxon>
        <taxon>Thysanoptera</taxon>
        <taxon>Terebrantia</taxon>
        <taxon>Thripoidea</taxon>
        <taxon>Thripidae</taxon>
        <taxon>Frankliniella</taxon>
    </lineage>
</organism>
<evidence type="ECO:0000313" key="2">
    <source>
        <dbReference type="Proteomes" id="UP001219518"/>
    </source>
</evidence>